<name>A0A2T7A527_TUBBO</name>
<evidence type="ECO:0000313" key="2">
    <source>
        <dbReference type="Proteomes" id="UP000244722"/>
    </source>
</evidence>
<gene>
    <name evidence="1" type="ORF">B9Z19DRAFT_1074124</name>
</gene>
<protein>
    <submittedName>
        <fullName evidence="1">Uncharacterized protein</fullName>
    </submittedName>
</protein>
<dbReference type="EMBL" id="NESQ01000021">
    <property type="protein sequence ID" value="PUU82851.1"/>
    <property type="molecule type" value="Genomic_DNA"/>
</dbReference>
<keyword evidence="2" id="KW-1185">Reference proteome</keyword>
<organism evidence="1 2">
    <name type="scientific">Tuber borchii</name>
    <name type="common">White truffle</name>
    <dbReference type="NCBI Taxonomy" id="42251"/>
    <lineage>
        <taxon>Eukaryota</taxon>
        <taxon>Fungi</taxon>
        <taxon>Dikarya</taxon>
        <taxon>Ascomycota</taxon>
        <taxon>Pezizomycotina</taxon>
        <taxon>Pezizomycetes</taxon>
        <taxon>Pezizales</taxon>
        <taxon>Tuberaceae</taxon>
        <taxon>Tuber</taxon>
    </lineage>
</organism>
<reference evidence="1 2" key="1">
    <citation type="submission" date="2017-04" db="EMBL/GenBank/DDBJ databases">
        <title>Draft genome sequence of Tuber borchii Vittad., a whitish edible truffle.</title>
        <authorList>
            <consortium name="DOE Joint Genome Institute"/>
            <person name="Murat C."/>
            <person name="Kuo A."/>
            <person name="Barry K.W."/>
            <person name="Clum A."/>
            <person name="Dockter R.B."/>
            <person name="Fauchery L."/>
            <person name="Iotti M."/>
            <person name="Kohler A."/>
            <person name="Labutti K."/>
            <person name="Lindquist E.A."/>
            <person name="Lipzen A."/>
            <person name="Ohm R.A."/>
            <person name="Wang M."/>
            <person name="Grigoriev I.V."/>
            <person name="Zambonelli A."/>
            <person name="Martin F.M."/>
        </authorList>
    </citation>
    <scope>NUCLEOTIDE SEQUENCE [LARGE SCALE GENOMIC DNA]</scope>
    <source>
        <strain evidence="1 2">Tbo3840</strain>
    </source>
</reference>
<evidence type="ECO:0000313" key="1">
    <source>
        <dbReference type="EMBL" id="PUU82851.1"/>
    </source>
</evidence>
<comment type="caution">
    <text evidence="1">The sequence shown here is derived from an EMBL/GenBank/DDBJ whole genome shotgun (WGS) entry which is preliminary data.</text>
</comment>
<dbReference type="Proteomes" id="UP000244722">
    <property type="component" value="Unassembled WGS sequence"/>
</dbReference>
<dbReference type="AlphaFoldDB" id="A0A2T7A527"/>
<sequence length="100" mass="11866">MSLLLYDTMIRWARCDGPNHCRHWRPISGLGRCLVSFVGVECYWRSEYHAVGCSEEEGRGRALVLYKRDKLRIFYIIYYIACVVRLRRRGRVVFCTSTVR</sequence>
<accession>A0A2T7A527</accession>
<proteinExistence type="predicted"/>